<evidence type="ECO:0000259" key="8">
    <source>
        <dbReference type="PROSITE" id="PS51371"/>
    </source>
</evidence>
<dbReference type="SUPFAM" id="SSF53697">
    <property type="entry name" value="SIS domain"/>
    <property type="match status" value="1"/>
</dbReference>
<dbReference type="PROSITE" id="PS51371">
    <property type="entry name" value="CBS"/>
    <property type="match status" value="2"/>
</dbReference>
<evidence type="ECO:0000313" key="12">
    <source>
        <dbReference type="Proteomes" id="UP000244189"/>
    </source>
</evidence>
<dbReference type="Pfam" id="PF01380">
    <property type="entry name" value="SIS"/>
    <property type="match status" value="1"/>
</dbReference>
<comment type="similarity">
    <text evidence="1 4">Belongs to the SIS family. GutQ/KpsF subfamily.</text>
</comment>
<evidence type="ECO:0000256" key="6">
    <source>
        <dbReference type="PIRSR" id="PIRSR004692-3"/>
    </source>
</evidence>
<dbReference type="PROSITE" id="PS50176">
    <property type="entry name" value="ARM_REPEAT"/>
    <property type="match status" value="1"/>
</dbReference>
<feature type="site" description="Catalytically relevant" evidence="6">
    <location>
        <position position="121"/>
    </location>
</feature>
<dbReference type="EMBL" id="CABVLI010000035">
    <property type="protein sequence ID" value="VVT10827.1"/>
    <property type="molecule type" value="Genomic_DNA"/>
</dbReference>
<dbReference type="PANTHER" id="PTHR42745:SF1">
    <property type="entry name" value="ARABINOSE 5-PHOSPHATE ISOMERASE KDSD"/>
    <property type="match status" value="1"/>
</dbReference>
<dbReference type="InterPro" id="IPR035474">
    <property type="entry name" value="SIS_Kpsf"/>
</dbReference>
<dbReference type="InterPro" id="IPR046348">
    <property type="entry name" value="SIS_dom_sf"/>
</dbReference>
<evidence type="ECO:0000259" key="9">
    <source>
        <dbReference type="PROSITE" id="PS51464"/>
    </source>
</evidence>
<dbReference type="Pfam" id="PF00571">
    <property type="entry name" value="CBS"/>
    <property type="match status" value="2"/>
</dbReference>
<evidence type="ECO:0000256" key="7">
    <source>
        <dbReference type="PROSITE-ProRule" id="PRU00703"/>
    </source>
</evidence>
<feature type="domain" description="CBS" evidence="8">
    <location>
        <begin position="285"/>
        <end position="336"/>
    </location>
</feature>
<keyword evidence="2" id="KW-0677">Repeat</keyword>
<dbReference type="GO" id="GO:0097367">
    <property type="term" value="F:carbohydrate derivative binding"/>
    <property type="evidence" value="ECO:0007669"/>
    <property type="project" value="InterPro"/>
</dbReference>
<dbReference type="PIRSF" id="PIRSF004692">
    <property type="entry name" value="KdsD_KpsF"/>
    <property type="match status" value="1"/>
</dbReference>
<dbReference type="PROSITE" id="PS51464">
    <property type="entry name" value="SIS"/>
    <property type="match status" value="1"/>
</dbReference>
<gene>
    <name evidence="11" type="primary">kdsD</name>
    <name evidence="10" type="ORF">C8J26_2444</name>
    <name evidence="11" type="ORF">SPHINGO391_400041</name>
</gene>
<evidence type="ECO:0000313" key="13">
    <source>
        <dbReference type="Proteomes" id="UP000326857"/>
    </source>
</evidence>
<dbReference type="NCBIfam" id="TIGR00393">
    <property type="entry name" value="kpsF"/>
    <property type="match status" value="1"/>
</dbReference>
<accession>A0A5E7Z0I1</accession>
<dbReference type="EC" id="5.3.1.13" evidence="11"/>
<dbReference type="CDD" id="cd04604">
    <property type="entry name" value="CBS_pair_SIS_assoc"/>
    <property type="match status" value="1"/>
</dbReference>
<sequence>MTGLLKGEARILPLSRTAASALRTLAITSEGLEALFDRFGDGPFRDAFERLVQQIYRLRGRVIVTGMGKSGIIGRKLTATLTSTGTPSMFLHPAEAGHGDLGMITDKDLVLMITLSGESAELAPIITYCKRFGIPTAAITSRAQSMAGRAADVLLNLPAVREACPIQLTPTTSTMLQLVLGDALAMALVDLRGFSADDFYKFHPNGRLGAQLLKVQDLMSTGADVPKVRRDATLLDATTEMTRARFGGTAVVDADDRLVGAFTDGDLRRTITGGGNMGARVGAWMTPNPIEIAPNELASEALRRMQANSVTMMFVVEAGYLLGVIHMHDTLRAGIA</sequence>
<feature type="domain" description="CBS" evidence="8">
    <location>
        <begin position="219"/>
        <end position="277"/>
    </location>
</feature>
<feature type="site" description="Catalytically relevant" evidence="6">
    <location>
        <position position="69"/>
    </location>
</feature>
<reference evidence="11 13" key="2">
    <citation type="submission" date="2019-09" db="EMBL/GenBank/DDBJ databases">
        <authorList>
            <person name="Dittami M. S."/>
        </authorList>
    </citation>
    <scope>NUCLEOTIDE SEQUENCE [LARGE SCALE GENOMIC DNA]</scope>
    <source>
        <strain evidence="11">SPHINGO391</strain>
    </source>
</reference>
<dbReference type="InterPro" id="IPR001347">
    <property type="entry name" value="SIS_dom"/>
</dbReference>
<dbReference type="GO" id="GO:1901135">
    <property type="term" value="P:carbohydrate derivative metabolic process"/>
    <property type="evidence" value="ECO:0007669"/>
    <property type="project" value="InterPro"/>
</dbReference>
<proteinExistence type="inferred from homology"/>
<evidence type="ECO:0000256" key="2">
    <source>
        <dbReference type="ARBA" id="ARBA00022737"/>
    </source>
</evidence>
<dbReference type="GO" id="GO:0046872">
    <property type="term" value="F:metal ion binding"/>
    <property type="evidence" value="ECO:0007669"/>
    <property type="project" value="UniProtKB-KW"/>
</dbReference>
<protein>
    <submittedName>
        <fullName evidence="11">Arabinose 5-phosphate isomerase KdsD</fullName>
        <ecNumber evidence="11">5.3.1.13</ecNumber>
    </submittedName>
    <submittedName>
        <fullName evidence="10">Arabinose-5-phosphate isomerase</fullName>
    </submittedName>
</protein>
<dbReference type="InterPro" id="IPR000225">
    <property type="entry name" value="Armadillo"/>
</dbReference>
<evidence type="ECO:0000256" key="1">
    <source>
        <dbReference type="ARBA" id="ARBA00008165"/>
    </source>
</evidence>
<accession>A0A2T5GJU8</accession>
<dbReference type="InterPro" id="IPR046342">
    <property type="entry name" value="CBS_dom_sf"/>
</dbReference>
<feature type="domain" description="SIS" evidence="9">
    <location>
        <begin position="51"/>
        <end position="194"/>
    </location>
</feature>
<dbReference type="GO" id="GO:0005975">
    <property type="term" value="P:carbohydrate metabolic process"/>
    <property type="evidence" value="ECO:0007669"/>
    <property type="project" value="InterPro"/>
</dbReference>
<evidence type="ECO:0000256" key="3">
    <source>
        <dbReference type="ARBA" id="ARBA00023122"/>
    </source>
</evidence>
<feature type="site" description="Catalytically relevant" evidence="6">
    <location>
        <position position="162"/>
    </location>
</feature>
<dbReference type="InterPro" id="IPR004800">
    <property type="entry name" value="KdsD/KpsF-type"/>
</dbReference>
<keyword evidence="12" id="KW-1185">Reference proteome</keyword>
<name>A0A2T5GJU8_9SPHN</name>
<evidence type="ECO:0000313" key="11">
    <source>
        <dbReference type="EMBL" id="VVT10827.1"/>
    </source>
</evidence>
<dbReference type="InterPro" id="IPR000644">
    <property type="entry name" value="CBS_dom"/>
</dbReference>
<dbReference type="GO" id="GO:0019146">
    <property type="term" value="F:arabinose-5-phosphate isomerase activity"/>
    <property type="evidence" value="ECO:0007669"/>
    <property type="project" value="UniProtKB-EC"/>
</dbReference>
<feature type="site" description="Catalytically relevant" evidence="6">
    <location>
        <position position="203"/>
    </location>
</feature>
<dbReference type="EMBL" id="QAOG01000004">
    <property type="protein sequence ID" value="PTQ59595.1"/>
    <property type="molecule type" value="Genomic_DNA"/>
</dbReference>
<feature type="binding site" evidence="5">
    <location>
        <position position="92"/>
    </location>
    <ligand>
        <name>Zn(2+)</name>
        <dbReference type="ChEBI" id="CHEBI:29105"/>
    </ligand>
</feature>
<organism evidence="10 12">
    <name type="scientific">Sphingomonas aurantiaca</name>
    <dbReference type="NCBI Taxonomy" id="185949"/>
    <lineage>
        <taxon>Bacteria</taxon>
        <taxon>Pseudomonadati</taxon>
        <taxon>Pseudomonadota</taxon>
        <taxon>Alphaproteobacteria</taxon>
        <taxon>Sphingomonadales</taxon>
        <taxon>Sphingomonadaceae</taxon>
        <taxon>Sphingomonas</taxon>
    </lineage>
</organism>
<dbReference type="RefSeq" id="WP_107958314.1">
    <property type="nucleotide sequence ID" value="NZ_LR701528.1"/>
</dbReference>
<keyword evidence="5" id="KW-0862">Zinc</keyword>
<keyword evidence="3 7" id="KW-0129">CBS domain</keyword>
<dbReference type="FunFam" id="3.40.50.10490:FF:000011">
    <property type="entry name" value="Arabinose 5-phosphate isomerase"/>
    <property type="match status" value="1"/>
</dbReference>
<evidence type="ECO:0000256" key="4">
    <source>
        <dbReference type="PIRNR" id="PIRNR004692"/>
    </source>
</evidence>
<dbReference type="Proteomes" id="UP000244189">
    <property type="component" value="Unassembled WGS sequence"/>
</dbReference>
<dbReference type="InterPro" id="IPR050986">
    <property type="entry name" value="GutQ/KpsF_isomerases"/>
</dbReference>
<dbReference type="SMART" id="SM00116">
    <property type="entry name" value="CBS"/>
    <property type="match status" value="2"/>
</dbReference>
<dbReference type="Gene3D" id="3.40.50.10490">
    <property type="entry name" value="Glucose-6-phosphate isomerase like protein, domain 1"/>
    <property type="match status" value="1"/>
</dbReference>
<dbReference type="AlphaFoldDB" id="A0A2T5GJU8"/>
<dbReference type="Proteomes" id="UP000326857">
    <property type="component" value="Unassembled WGS sequence"/>
</dbReference>
<keyword evidence="5" id="KW-0479">Metal-binding</keyword>
<reference evidence="10 12" key="1">
    <citation type="submission" date="2018-04" db="EMBL/GenBank/DDBJ databases">
        <title>Genomic Encyclopedia of Type Strains, Phase III (KMG-III): the genomes of soil and plant-associated and newly described type strains.</title>
        <authorList>
            <person name="Whitman W."/>
        </authorList>
    </citation>
    <scope>NUCLEOTIDE SEQUENCE [LARGE SCALE GENOMIC DNA]</scope>
    <source>
        <strain evidence="10 12">MA101b</strain>
    </source>
</reference>
<evidence type="ECO:0000313" key="10">
    <source>
        <dbReference type="EMBL" id="PTQ59595.1"/>
    </source>
</evidence>
<dbReference type="CDD" id="cd05014">
    <property type="entry name" value="SIS_Kpsf"/>
    <property type="match status" value="1"/>
</dbReference>
<evidence type="ECO:0000256" key="5">
    <source>
        <dbReference type="PIRSR" id="PIRSR004692-2"/>
    </source>
</evidence>
<dbReference type="Gene3D" id="3.10.580.10">
    <property type="entry name" value="CBS-domain"/>
    <property type="match status" value="1"/>
</dbReference>
<keyword evidence="10" id="KW-0413">Isomerase</keyword>
<dbReference type="PANTHER" id="PTHR42745">
    <property type="match status" value="1"/>
</dbReference>